<accession>A0ABS8A1X0</accession>
<reference evidence="2 3" key="1">
    <citation type="submission" date="2021-09" db="EMBL/GenBank/DDBJ databases">
        <title>Genome sequencing and assembly of Chryseobacterium sp. RG1.</title>
        <authorList>
            <person name="Chhetri G."/>
        </authorList>
    </citation>
    <scope>NUCLEOTIDE SEQUENCE [LARGE SCALE GENOMIC DNA]</scope>
    <source>
        <strain evidence="2 3">RG1</strain>
    </source>
</reference>
<feature type="domain" description="SnoaL-like" evidence="1">
    <location>
        <begin position="8"/>
        <end position="136"/>
    </location>
</feature>
<dbReference type="Pfam" id="PF13577">
    <property type="entry name" value="SnoaL_4"/>
    <property type="match status" value="1"/>
</dbReference>
<comment type="caution">
    <text evidence="2">The sequence shown here is derived from an EMBL/GenBank/DDBJ whole genome shotgun (WGS) entry which is preliminary data.</text>
</comment>
<evidence type="ECO:0000313" key="3">
    <source>
        <dbReference type="Proteomes" id="UP000618240"/>
    </source>
</evidence>
<dbReference type="SUPFAM" id="SSF54427">
    <property type="entry name" value="NTF2-like"/>
    <property type="match status" value="1"/>
</dbReference>
<dbReference type="InterPro" id="IPR037401">
    <property type="entry name" value="SnoaL-like"/>
</dbReference>
<name>A0ABS8A1X0_9FLAO</name>
<protein>
    <submittedName>
        <fullName evidence="2">Nuclear transport factor 2 family protein</fullName>
    </submittedName>
</protein>
<dbReference type="InterPro" id="IPR032710">
    <property type="entry name" value="NTF2-like_dom_sf"/>
</dbReference>
<dbReference type="RefSeq" id="WP_225689110.1">
    <property type="nucleotide sequence ID" value="NZ_JAERSE020000003.1"/>
</dbReference>
<keyword evidence="3" id="KW-1185">Reference proteome</keyword>
<dbReference type="Gene3D" id="3.10.450.50">
    <property type="match status" value="1"/>
</dbReference>
<dbReference type="CDD" id="cd00531">
    <property type="entry name" value="NTF2_like"/>
    <property type="match status" value="1"/>
</dbReference>
<sequence>MNNSKIEKLLTIEEIKNLRIKYAHALDKNDIETASLVFSEDAVCQTDRDPWNGRQEIKAGLEKAFKDYDTYNRGRYPFLHLVSNHLIEINDDNTASGSCYLIDNVTEREPNENPLLLLGIYRDEYKKIDEQWFIVSSTLDVVWPFDDKK</sequence>
<evidence type="ECO:0000259" key="1">
    <source>
        <dbReference type="Pfam" id="PF13577"/>
    </source>
</evidence>
<gene>
    <name evidence="2" type="ORF">JI747_012335</name>
</gene>
<proteinExistence type="predicted"/>
<organism evidence="2 3">
    <name type="scientific">Chryseobacterium tagetis</name>
    <dbReference type="NCBI Taxonomy" id="2801334"/>
    <lineage>
        <taxon>Bacteria</taxon>
        <taxon>Pseudomonadati</taxon>
        <taxon>Bacteroidota</taxon>
        <taxon>Flavobacteriia</taxon>
        <taxon>Flavobacteriales</taxon>
        <taxon>Weeksellaceae</taxon>
        <taxon>Chryseobacterium group</taxon>
        <taxon>Chryseobacterium</taxon>
    </lineage>
</organism>
<dbReference type="Proteomes" id="UP000618240">
    <property type="component" value="Unassembled WGS sequence"/>
</dbReference>
<evidence type="ECO:0000313" key="2">
    <source>
        <dbReference type="EMBL" id="MCA6067974.1"/>
    </source>
</evidence>
<dbReference type="EMBL" id="JAERSE020000003">
    <property type="protein sequence ID" value="MCA6067974.1"/>
    <property type="molecule type" value="Genomic_DNA"/>
</dbReference>